<feature type="transmembrane region" description="Helical" evidence="1">
    <location>
        <begin position="292"/>
        <end position="311"/>
    </location>
</feature>
<feature type="transmembrane region" description="Helical" evidence="1">
    <location>
        <begin position="89"/>
        <end position="109"/>
    </location>
</feature>
<reference evidence="2 3" key="1">
    <citation type="submission" date="2019-07" db="EMBL/GenBank/DDBJ databases">
        <title>Whole genome shotgun sequence of Cellulomonas xylanilytica NBRC 101102.</title>
        <authorList>
            <person name="Hosoyama A."/>
            <person name="Uohara A."/>
            <person name="Ohji S."/>
            <person name="Ichikawa N."/>
        </authorList>
    </citation>
    <scope>NUCLEOTIDE SEQUENCE [LARGE SCALE GENOMIC DNA]</scope>
    <source>
        <strain evidence="2 3">NBRC 101102</strain>
    </source>
</reference>
<dbReference type="Proteomes" id="UP000321118">
    <property type="component" value="Unassembled WGS sequence"/>
</dbReference>
<dbReference type="EMBL" id="BJUB01000004">
    <property type="protein sequence ID" value="GEK20935.1"/>
    <property type="molecule type" value="Genomic_DNA"/>
</dbReference>
<dbReference type="RefSeq" id="WP_146926599.1">
    <property type="nucleotide sequence ID" value="NZ_BJUB01000004.1"/>
</dbReference>
<feature type="transmembrane region" description="Helical" evidence="1">
    <location>
        <begin position="63"/>
        <end position="82"/>
    </location>
</feature>
<keyword evidence="3" id="KW-1185">Reference proteome</keyword>
<evidence type="ECO:0000256" key="1">
    <source>
        <dbReference type="SAM" id="Phobius"/>
    </source>
</evidence>
<dbReference type="AlphaFoldDB" id="A0A510V714"/>
<feature type="transmembrane region" description="Helical" evidence="1">
    <location>
        <begin position="259"/>
        <end position="280"/>
    </location>
</feature>
<gene>
    <name evidence="2" type="ORF">CXY01_14550</name>
</gene>
<accession>A0A510V714</accession>
<dbReference type="OrthoDB" id="161151at2"/>
<sequence>MTSDGPVQRRRPLLRLGLPRDPASSSHITGFLVTTLATVVLTRLLLGLTGFPQLGGGGVHISHVLWGGLLMALAFIGLMTFIGPVARRAAVLVAGVGFGLFIDEIGKFVTSDYDYFWEPTAALIYLVVIGLGLFADVLHRRHPRDPAEYLAAAADQAVSGLAGGFSTRERTRARWYLSRAGDVPGAAEVRALLDTVEHDADEVPDPVGAASRWVVGASRWLVRARWVPWLTVAVLVATSVVTLARGIYGWTASDDEPVWLVAGILLSGLVSTAFAVLGLVRVRVDRETGYRWFRRAALVALLVTQIFLFRLSPWDAGIGLLVDLLVLGVVAAELDVIADDRTTSPVG</sequence>
<keyword evidence="1" id="KW-0472">Membrane</keyword>
<organism evidence="2 3">
    <name type="scientific">Cellulomonas xylanilytica</name>
    <dbReference type="NCBI Taxonomy" id="233583"/>
    <lineage>
        <taxon>Bacteria</taxon>
        <taxon>Bacillati</taxon>
        <taxon>Actinomycetota</taxon>
        <taxon>Actinomycetes</taxon>
        <taxon>Micrococcales</taxon>
        <taxon>Cellulomonadaceae</taxon>
        <taxon>Cellulomonas</taxon>
    </lineage>
</organism>
<evidence type="ECO:0000313" key="3">
    <source>
        <dbReference type="Proteomes" id="UP000321118"/>
    </source>
</evidence>
<feature type="transmembrane region" description="Helical" evidence="1">
    <location>
        <begin position="28"/>
        <end position="51"/>
    </location>
</feature>
<name>A0A510V714_9CELL</name>
<feature type="transmembrane region" description="Helical" evidence="1">
    <location>
        <begin position="226"/>
        <end position="247"/>
    </location>
</feature>
<feature type="transmembrane region" description="Helical" evidence="1">
    <location>
        <begin position="115"/>
        <end position="135"/>
    </location>
</feature>
<proteinExistence type="predicted"/>
<keyword evidence="1" id="KW-0812">Transmembrane</keyword>
<protein>
    <submittedName>
        <fullName evidence="2">Uncharacterized protein</fullName>
    </submittedName>
</protein>
<evidence type="ECO:0000313" key="2">
    <source>
        <dbReference type="EMBL" id="GEK20935.1"/>
    </source>
</evidence>
<comment type="caution">
    <text evidence="2">The sequence shown here is derived from an EMBL/GenBank/DDBJ whole genome shotgun (WGS) entry which is preliminary data.</text>
</comment>
<keyword evidence="1" id="KW-1133">Transmembrane helix</keyword>